<keyword evidence="3 5" id="KW-0732">Signal</keyword>
<dbReference type="InterPro" id="IPR001188">
    <property type="entry name" value="Sperm_putr-bd"/>
</dbReference>
<evidence type="ECO:0000313" key="6">
    <source>
        <dbReference type="EMBL" id="QJP10573.1"/>
    </source>
</evidence>
<protein>
    <submittedName>
        <fullName evidence="6">ABC transporter substrate-binding protein</fullName>
    </submittedName>
</protein>
<dbReference type="GO" id="GO:0042597">
    <property type="term" value="C:periplasmic space"/>
    <property type="evidence" value="ECO:0007669"/>
    <property type="project" value="UniProtKB-SubCell"/>
</dbReference>
<evidence type="ECO:0000313" key="7">
    <source>
        <dbReference type="Proteomes" id="UP000502549"/>
    </source>
</evidence>
<feature type="chain" id="PRO_5031187269" evidence="5">
    <location>
        <begin position="26"/>
        <end position="390"/>
    </location>
</feature>
<dbReference type="PRINTS" id="PR00909">
    <property type="entry name" value="SPERMDNBNDNG"/>
</dbReference>
<name>A0A7Z3BPE4_9PSED</name>
<dbReference type="EMBL" id="CP048833">
    <property type="protein sequence ID" value="QJP10573.1"/>
    <property type="molecule type" value="Genomic_DNA"/>
</dbReference>
<dbReference type="Proteomes" id="UP000502549">
    <property type="component" value="Chromosome"/>
</dbReference>
<evidence type="ECO:0000256" key="4">
    <source>
        <dbReference type="ARBA" id="ARBA00022764"/>
    </source>
</evidence>
<accession>A0A7Z3BPE4</accession>
<dbReference type="NCBIfam" id="NF041888">
    <property type="entry name" value="ABC_SBP_YdcS"/>
    <property type="match status" value="1"/>
</dbReference>
<dbReference type="SUPFAM" id="SSF53850">
    <property type="entry name" value="Periplasmic binding protein-like II"/>
    <property type="match status" value="1"/>
</dbReference>
<organism evidence="6 7">
    <name type="scientific">Pseudomonas multiresinivorans</name>
    <dbReference type="NCBI Taxonomy" id="95301"/>
    <lineage>
        <taxon>Bacteria</taxon>
        <taxon>Pseudomonadati</taxon>
        <taxon>Pseudomonadota</taxon>
        <taxon>Gammaproteobacteria</taxon>
        <taxon>Pseudomonadales</taxon>
        <taxon>Pseudomonadaceae</taxon>
        <taxon>Pseudomonas</taxon>
    </lineage>
</organism>
<dbReference type="Pfam" id="PF13416">
    <property type="entry name" value="SBP_bac_8"/>
    <property type="match status" value="1"/>
</dbReference>
<dbReference type="GO" id="GO:0019808">
    <property type="term" value="F:polyamine binding"/>
    <property type="evidence" value="ECO:0007669"/>
    <property type="project" value="InterPro"/>
</dbReference>
<dbReference type="RefSeq" id="WP_169940391.1">
    <property type="nucleotide sequence ID" value="NZ_CP048833.1"/>
</dbReference>
<evidence type="ECO:0000256" key="2">
    <source>
        <dbReference type="ARBA" id="ARBA00022448"/>
    </source>
</evidence>
<keyword evidence="2" id="KW-0813">Transport</keyword>
<evidence type="ECO:0000256" key="3">
    <source>
        <dbReference type="ARBA" id="ARBA00022729"/>
    </source>
</evidence>
<keyword evidence="4" id="KW-0574">Periplasm</keyword>
<dbReference type="GO" id="GO:0015846">
    <property type="term" value="P:polyamine transport"/>
    <property type="evidence" value="ECO:0007669"/>
    <property type="project" value="InterPro"/>
</dbReference>
<keyword evidence="7" id="KW-1185">Reference proteome</keyword>
<reference evidence="6 7" key="1">
    <citation type="submission" date="2020-02" db="EMBL/GenBank/DDBJ databases">
        <title>Complete genome sequence of Pseudomonas multiresinivorans ORNL1.</title>
        <authorList>
            <person name="Podar M."/>
        </authorList>
    </citation>
    <scope>NUCLEOTIDE SEQUENCE [LARGE SCALE GENOMIC DNA]</scope>
    <source>
        <strain evidence="7">populi</strain>
    </source>
</reference>
<proteinExistence type="predicted"/>
<gene>
    <name evidence="6" type="ORF">G4G71_22785</name>
</gene>
<dbReference type="PANTHER" id="PTHR30222">
    <property type="entry name" value="SPERMIDINE/PUTRESCINE-BINDING PERIPLASMIC PROTEIN"/>
    <property type="match status" value="1"/>
</dbReference>
<comment type="subcellular location">
    <subcellularLocation>
        <location evidence="1">Periplasm</location>
    </subcellularLocation>
</comment>
<dbReference type="KEGG" id="pmui:G4G71_22785"/>
<evidence type="ECO:0000256" key="5">
    <source>
        <dbReference type="SAM" id="SignalP"/>
    </source>
</evidence>
<dbReference type="InterPro" id="IPR006059">
    <property type="entry name" value="SBP"/>
</dbReference>
<dbReference type="AlphaFoldDB" id="A0A7Z3BPE4"/>
<dbReference type="PANTHER" id="PTHR30222:SF18">
    <property type="entry name" value="BIFUNCTIONAL POLYHYDROXYBUTYRATE SYNTHASE _ ABC TRANSPORTER PERIPLASMIC BINDING PROTEIN-RELATED"/>
    <property type="match status" value="1"/>
</dbReference>
<sequence>MSSVQLSLVKAAALAFAGVSLLSNASLQAAEALKQLGNPEGALDIIAWPGYIERGESDKNYDWVSQFEKDSGCKVNVKTAATSDEMVSLMAKGGYDLVTASGDASLRLVYGKRVQPINIALVPNWKNVDKRLQDAPWHTVDGKHYGTPYQWGPNVLMYNTKVFPKAPDSWSVVFTEQKLPDGKSNKGRVQAYDGPIYIADAALYLKTTQPALGIQDPYELNEEQYAAALKLLREQQKLIHRYWHDATVQMSDFKNEGVAASGSWPYQVNALQGEKQPISSTIPTEGVTGWADTTMMHVDAKHPVCAYKWLNWSLEPKVQGDVAAWFGSVPASPDGCTGSQLLGAQGCATNGYDQFDRIAFWKTPQAKCAQGQCVPYSRWTQDYIAIMGGR</sequence>
<dbReference type="Gene3D" id="3.40.190.10">
    <property type="entry name" value="Periplasmic binding protein-like II"/>
    <property type="match status" value="2"/>
</dbReference>
<feature type="signal peptide" evidence="5">
    <location>
        <begin position="1"/>
        <end position="25"/>
    </location>
</feature>
<dbReference type="CDD" id="cd13588">
    <property type="entry name" value="PBP2_polyamine_1"/>
    <property type="match status" value="1"/>
</dbReference>
<evidence type="ECO:0000256" key="1">
    <source>
        <dbReference type="ARBA" id="ARBA00004418"/>
    </source>
</evidence>